<dbReference type="Pfam" id="PF13577">
    <property type="entry name" value="SnoaL_4"/>
    <property type="match status" value="1"/>
</dbReference>
<dbReference type="InterPro" id="IPR032710">
    <property type="entry name" value="NTF2-like_dom_sf"/>
</dbReference>
<reference evidence="3 4" key="1">
    <citation type="journal article" date="2016" name="Genome Announc.">
        <title>Complete Genome Sequence of Thiostrepton-Producing Streptomyces laurentii ATCC 31255.</title>
        <authorList>
            <person name="Doi K."/>
            <person name="Fujino Y."/>
            <person name="Nagayoshi Y."/>
            <person name="Ohshima T."/>
            <person name="Ogata S."/>
        </authorList>
    </citation>
    <scope>NUCLEOTIDE SEQUENCE [LARGE SCALE GENOMIC DNA]</scope>
    <source>
        <strain evidence="3 4">ATCC 31255</strain>
    </source>
</reference>
<gene>
    <name evidence="3" type="ORF">SLA_0715</name>
</gene>
<evidence type="ECO:0000313" key="3">
    <source>
        <dbReference type="EMBL" id="BAU81669.1"/>
    </source>
</evidence>
<dbReference type="InterPro" id="IPR037401">
    <property type="entry name" value="SnoaL-like"/>
</dbReference>
<feature type="compositionally biased region" description="Low complexity" evidence="1">
    <location>
        <begin position="1"/>
        <end position="11"/>
    </location>
</feature>
<evidence type="ECO:0000313" key="4">
    <source>
        <dbReference type="Proteomes" id="UP000217676"/>
    </source>
</evidence>
<sequence>MSETTGETTNGTTGGATGGGAPTGAELRALADRVEIEALRGEFTDAGMTRDYDRLAELFTDDGTWRIPDAGLEFTGSKSIRAAIERLQGNWEFFVQTIHPGAVRIDGDTAEGRSYVAELGRLRDGGSHVNYALYHDRYRRTAQGWRFTERRYEVRYVDTTPLPGGVPGPRP</sequence>
<dbReference type="AlphaFoldDB" id="A0A160NT98"/>
<dbReference type="Proteomes" id="UP000217676">
    <property type="component" value="Chromosome"/>
</dbReference>
<dbReference type="EMBL" id="AP017424">
    <property type="protein sequence ID" value="BAU81669.1"/>
    <property type="molecule type" value="Genomic_DNA"/>
</dbReference>
<evidence type="ECO:0000256" key="1">
    <source>
        <dbReference type="SAM" id="MobiDB-lite"/>
    </source>
</evidence>
<organism evidence="3 4">
    <name type="scientific">Streptomyces laurentii</name>
    <dbReference type="NCBI Taxonomy" id="39478"/>
    <lineage>
        <taxon>Bacteria</taxon>
        <taxon>Bacillati</taxon>
        <taxon>Actinomycetota</taxon>
        <taxon>Actinomycetes</taxon>
        <taxon>Kitasatosporales</taxon>
        <taxon>Streptomycetaceae</taxon>
        <taxon>Streptomyces</taxon>
    </lineage>
</organism>
<protein>
    <recommendedName>
        <fullName evidence="2">SnoaL-like domain-containing protein</fullName>
    </recommendedName>
</protein>
<accession>A0A160NT98</accession>
<dbReference type="KEGG" id="slau:SLA_0715"/>
<keyword evidence="4" id="KW-1185">Reference proteome</keyword>
<dbReference type="SUPFAM" id="SSF54427">
    <property type="entry name" value="NTF2-like"/>
    <property type="match status" value="1"/>
</dbReference>
<evidence type="ECO:0000259" key="2">
    <source>
        <dbReference type="Pfam" id="PF13577"/>
    </source>
</evidence>
<name>A0A160NT98_STRLU</name>
<feature type="region of interest" description="Disordered" evidence="1">
    <location>
        <begin position="1"/>
        <end position="24"/>
    </location>
</feature>
<dbReference type="Gene3D" id="3.10.450.50">
    <property type="match status" value="1"/>
</dbReference>
<proteinExistence type="predicted"/>
<feature type="compositionally biased region" description="Gly residues" evidence="1">
    <location>
        <begin position="12"/>
        <end position="22"/>
    </location>
</feature>
<feature type="domain" description="SnoaL-like" evidence="2">
    <location>
        <begin position="29"/>
        <end position="151"/>
    </location>
</feature>